<dbReference type="InterPro" id="IPR029510">
    <property type="entry name" value="Ald_DH_CS_GLU"/>
</dbReference>
<proteinExistence type="predicted"/>
<protein>
    <submittedName>
        <fullName evidence="3">Unannotated protein</fullName>
    </submittedName>
</protein>
<evidence type="ECO:0000256" key="1">
    <source>
        <dbReference type="ARBA" id="ARBA00023002"/>
    </source>
</evidence>
<dbReference type="InterPro" id="IPR016162">
    <property type="entry name" value="Ald_DH_N"/>
</dbReference>
<dbReference type="AlphaFoldDB" id="A0A6J6T7N0"/>
<organism evidence="3">
    <name type="scientific">freshwater metagenome</name>
    <dbReference type="NCBI Taxonomy" id="449393"/>
    <lineage>
        <taxon>unclassified sequences</taxon>
        <taxon>metagenomes</taxon>
        <taxon>ecological metagenomes</taxon>
    </lineage>
</organism>
<dbReference type="SUPFAM" id="SSF53720">
    <property type="entry name" value="ALDH-like"/>
    <property type="match status" value="1"/>
</dbReference>
<dbReference type="Gene3D" id="3.40.309.10">
    <property type="entry name" value="Aldehyde Dehydrogenase, Chain A, domain 2"/>
    <property type="match status" value="1"/>
</dbReference>
<evidence type="ECO:0000313" key="3">
    <source>
        <dbReference type="EMBL" id="CAB4742817.1"/>
    </source>
</evidence>
<name>A0A6J6T7N0_9ZZZZ</name>
<dbReference type="NCBIfam" id="NF006916">
    <property type="entry name" value="PRK09407.1"/>
    <property type="match status" value="1"/>
</dbReference>
<evidence type="ECO:0000259" key="2">
    <source>
        <dbReference type="Pfam" id="PF00171"/>
    </source>
</evidence>
<dbReference type="FunFam" id="3.40.309.10:FF:000009">
    <property type="entry name" value="Aldehyde dehydrogenase A"/>
    <property type="match status" value="1"/>
</dbReference>
<dbReference type="Gene3D" id="3.40.605.10">
    <property type="entry name" value="Aldehyde Dehydrogenase, Chain A, domain 1"/>
    <property type="match status" value="1"/>
</dbReference>
<dbReference type="EMBL" id="CAEZYQ010000010">
    <property type="protein sequence ID" value="CAB4742817.1"/>
    <property type="molecule type" value="Genomic_DNA"/>
</dbReference>
<dbReference type="PANTHER" id="PTHR11699">
    <property type="entry name" value="ALDEHYDE DEHYDROGENASE-RELATED"/>
    <property type="match status" value="1"/>
</dbReference>
<dbReference type="GO" id="GO:0016620">
    <property type="term" value="F:oxidoreductase activity, acting on the aldehyde or oxo group of donors, NAD or NADP as acceptor"/>
    <property type="evidence" value="ECO:0007669"/>
    <property type="project" value="InterPro"/>
</dbReference>
<dbReference type="CDD" id="cd07101">
    <property type="entry name" value="ALDH_SSADH2_GabD2"/>
    <property type="match status" value="1"/>
</dbReference>
<feature type="domain" description="Aldehyde dehydrogenase" evidence="2">
    <location>
        <begin position="45"/>
        <end position="494"/>
    </location>
</feature>
<dbReference type="InterPro" id="IPR016161">
    <property type="entry name" value="Ald_DH/histidinol_DH"/>
</dbReference>
<reference evidence="3" key="1">
    <citation type="submission" date="2020-05" db="EMBL/GenBank/DDBJ databases">
        <authorList>
            <person name="Chiriac C."/>
            <person name="Salcher M."/>
            <person name="Ghai R."/>
            <person name="Kavagutti S V."/>
        </authorList>
    </citation>
    <scope>NUCLEOTIDE SEQUENCE</scope>
</reference>
<keyword evidence="1" id="KW-0560">Oxidoreductase</keyword>
<dbReference type="PROSITE" id="PS00687">
    <property type="entry name" value="ALDEHYDE_DEHYDR_GLU"/>
    <property type="match status" value="1"/>
</dbReference>
<accession>A0A6J6T7N0</accession>
<dbReference type="InterPro" id="IPR015590">
    <property type="entry name" value="Aldehyde_DH_dom"/>
</dbReference>
<dbReference type="InterPro" id="IPR016163">
    <property type="entry name" value="Ald_DH_C"/>
</dbReference>
<gene>
    <name evidence="3" type="ORF">UFOPK2761_01437</name>
</gene>
<sequence>MTTATTTTTAPVRLERPASVTDALLARLVARVSSDGSMAPWHLTEVYTGEKLVELPQSSPADIERAFAAARSAQAQWARRSVEDRLKVFKKAHQLFLDNAQLTADLIQVESGKNRRMAIEETCDPPMVMGHYLKRAKKLLTPVTRGGPVPFLTTSTEVRMPKGVVGIIGPWNFPFATGISDSIAALMAGNGIVLKPDNKTALSPLWGIEMLERAGLPKGLFQVVCGEGPDVGPTFIDNANYVMFTGSTATGRVIGERCGRNLIACCLELGGKNPMIVLEDADLDEVVQGAIFGAFGNTGQICMHIERMYLPRSRYDEFKAKFVAATEALDVRAAYDFGPDLGSLVSVDHMERVRAHVDDAVAKGATVLTGGRARPDLGPAFFEPTILENTPPDALHATVETFGPVVSLYPYDTVEEAIALANDTDYGLNASVWGGDVEAATAVARRIESGNVNVNDILATAFASKGTPSGGVKASGVGARHGDQGLLKYTDVQQLAVLKKQVMGARPGQDYDEYVKGMLGGLKMMRRLGIR</sequence>
<dbReference type="Pfam" id="PF00171">
    <property type="entry name" value="Aldedh"/>
    <property type="match status" value="1"/>
</dbReference>